<dbReference type="InterPro" id="IPR024822">
    <property type="entry name" value="Coilin"/>
</dbReference>
<feature type="compositionally biased region" description="Low complexity" evidence="1">
    <location>
        <begin position="418"/>
        <end position="427"/>
    </location>
</feature>
<comment type="caution">
    <text evidence="4">The sequence shown here is derived from an EMBL/GenBank/DDBJ whole genome shotgun (WGS) entry which is preliminary data.</text>
</comment>
<evidence type="ECO:0008006" key="6">
    <source>
        <dbReference type="Google" id="ProtNLM"/>
    </source>
</evidence>
<dbReference type="GO" id="GO:0030620">
    <property type="term" value="F:U2 snRNA binding"/>
    <property type="evidence" value="ECO:0007669"/>
    <property type="project" value="TreeGrafter"/>
</dbReference>
<feature type="compositionally biased region" description="Basic and acidic residues" evidence="1">
    <location>
        <begin position="306"/>
        <end position="318"/>
    </location>
</feature>
<feature type="compositionally biased region" description="Basic and acidic residues" evidence="1">
    <location>
        <begin position="78"/>
        <end position="93"/>
    </location>
</feature>
<dbReference type="GO" id="GO:0000387">
    <property type="term" value="P:spliceosomal snRNP assembly"/>
    <property type="evidence" value="ECO:0007669"/>
    <property type="project" value="TreeGrafter"/>
</dbReference>
<feature type="compositionally biased region" description="Basic and acidic residues" evidence="1">
    <location>
        <begin position="285"/>
        <end position="295"/>
    </location>
</feature>
<feature type="compositionally biased region" description="Polar residues" evidence="1">
    <location>
        <begin position="390"/>
        <end position="405"/>
    </location>
</feature>
<dbReference type="Pfam" id="PF23086">
    <property type="entry name" value="Tudor_Coilin"/>
    <property type="match status" value="1"/>
</dbReference>
<dbReference type="PANTHER" id="PTHR15197:SF0">
    <property type="entry name" value="COILIN"/>
    <property type="match status" value="1"/>
</dbReference>
<evidence type="ECO:0000256" key="1">
    <source>
        <dbReference type="SAM" id="MobiDB-lite"/>
    </source>
</evidence>
<name>A0A8K1GJ90_9PASS</name>
<dbReference type="GO" id="GO:0030619">
    <property type="term" value="F:U1 snRNA binding"/>
    <property type="evidence" value="ECO:0007669"/>
    <property type="project" value="TreeGrafter"/>
</dbReference>
<organism evidence="4 5">
    <name type="scientific">Zosterops borbonicus</name>
    <dbReference type="NCBI Taxonomy" id="364589"/>
    <lineage>
        <taxon>Eukaryota</taxon>
        <taxon>Metazoa</taxon>
        <taxon>Chordata</taxon>
        <taxon>Craniata</taxon>
        <taxon>Vertebrata</taxon>
        <taxon>Euteleostomi</taxon>
        <taxon>Archelosauria</taxon>
        <taxon>Archosauria</taxon>
        <taxon>Dinosauria</taxon>
        <taxon>Saurischia</taxon>
        <taxon>Theropoda</taxon>
        <taxon>Coelurosauria</taxon>
        <taxon>Aves</taxon>
        <taxon>Neognathae</taxon>
        <taxon>Neoaves</taxon>
        <taxon>Telluraves</taxon>
        <taxon>Australaves</taxon>
        <taxon>Passeriformes</taxon>
        <taxon>Sylvioidea</taxon>
        <taxon>Zosteropidae</taxon>
        <taxon>Zosterops</taxon>
    </lineage>
</organism>
<feature type="compositionally biased region" description="Polar residues" evidence="1">
    <location>
        <begin position="111"/>
        <end position="120"/>
    </location>
</feature>
<evidence type="ECO:0000313" key="5">
    <source>
        <dbReference type="Proteomes" id="UP000796761"/>
    </source>
</evidence>
<protein>
    <recommendedName>
        <fullName evidence="6">Coilin</fullName>
    </recommendedName>
</protein>
<dbReference type="Pfam" id="PF15862">
    <property type="entry name" value="Coilin_N"/>
    <property type="match status" value="1"/>
</dbReference>
<feature type="domain" description="Coilin tudor" evidence="3">
    <location>
        <begin position="652"/>
        <end position="747"/>
    </location>
</feature>
<sequence>MMAAGGGPVRLRLMFDHPPPASPGCALCWLLLEPGQARLVTDLLSLIRHRFGFSRRARLSLFLQGALLPPAESARLVRDNDSLRYGPDRDRDTGQGQGQRNRDRDNGKGTGTRTAGSGQEQRNRDRDSGIGPGTGSAGSRQRDRDRDQKSGTGAGTGTEGSHRKSGIRTGIRTAGLGPRDQDRDRAGGVGGQSHTAPHQCLSGSKGGTKRPGRVLPAGPPPVGHEAGIDAQEVPPGREENLLPWDRMSREDVEVKLEEIVGDDYEEIDDGFICTTKEDKKRHRHKQDEEEFSRNESKHKRKKKKEKHDLEYSSCREETSVDTWDSQKRYTKRKRKEEVRGRNRLAEGKEETSTSHSKKMKKTEREKQLATKKKDEKHTEVAAAKMALEQANESFSLNSGKNSTKKITTESRKKRVGASDSSSTSSDSDTSELNAKENKSSHKPVVVTPPKDKYQDASDSDVKTNKVTVKSNGEKTKTAISKNAKKPQSSSSSDSDSSTEDENVTPAQDSTAKEKSVPNHVVAVKASTKAPKAKSSSSDSGSSDSDTLVIKKSAAGAGLHNSIVRNCTKQLPASAQGLFASPGRGRGHGMGEENFWRGPRGRGFRGMMRGHGRGANPGFFYNYSSEGQKQRQLNEAATNTSVLVQNPVEIPKRDYSVLPLLAAPPQVGESIAFKRLELTENYSPEVSDYKEAKIISWNAENKQIELEILSTSAGQFAKEPGKFDLVYQSADGVELIEYAVPQDTKITESWDALIEPRLIVEPPVNGSSIENGTSRM</sequence>
<dbReference type="AlphaFoldDB" id="A0A8K1GJ90"/>
<proteinExistence type="predicted"/>
<accession>A0A8K1GJ90</accession>
<feature type="domain" description="Coilin N-terminal" evidence="2">
    <location>
        <begin position="9"/>
        <end position="107"/>
    </location>
</feature>
<dbReference type="InterPro" id="IPR056398">
    <property type="entry name" value="Tudor_Coilin"/>
</dbReference>
<evidence type="ECO:0000259" key="2">
    <source>
        <dbReference type="Pfam" id="PF15862"/>
    </source>
</evidence>
<feature type="compositionally biased region" description="Basic and acidic residues" evidence="1">
    <location>
        <begin position="335"/>
        <end position="352"/>
    </location>
</feature>
<keyword evidence="5" id="KW-1185">Reference proteome</keyword>
<dbReference type="PANTHER" id="PTHR15197">
    <property type="entry name" value="COILIN P80"/>
    <property type="match status" value="1"/>
</dbReference>
<dbReference type="OrthoDB" id="74813at2759"/>
<feature type="region of interest" description="Disordered" evidence="1">
    <location>
        <begin position="78"/>
        <end position="218"/>
    </location>
</feature>
<feature type="compositionally biased region" description="Basic and acidic residues" evidence="1">
    <location>
        <begin position="140"/>
        <end position="149"/>
    </location>
</feature>
<dbReference type="EMBL" id="SWJQ01000165">
    <property type="protein sequence ID" value="TRZ19920.1"/>
    <property type="molecule type" value="Genomic_DNA"/>
</dbReference>
<feature type="region of interest" description="Disordered" evidence="1">
    <location>
        <begin position="275"/>
        <end position="545"/>
    </location>
</feature>
<dbReference type="GO" id="GO:0015030">
    <property type="term" value="C:Cajal body"/>
    <property type="evidence" value="ECO:0007669"/>
    <property type="project" value="TreeGrafter"/>
</dbReference>
<feature type="compositionally biased region" description="Basic residues" evidence="1">
    <location>
        <begin position="296"/>
        <end position="305"/>
    </location>
</feature>
<dbReference type="InterPro" id="IPR031722">
    <property type="entry name" value="Coilin_N"/>
</dbReference>
<feature type="compositionally biased region" description="Low complexity" evidence="1">
    <location>
        <begin position="520"/>
        <end position="545"/>
    </location>
</feature>
<dbReference type="Proteomes" id="UP000796761">
    <property type="component" value="Unassembled WGS sequence"/>
</dbReference>
<evidence type="ECO:0000259" key="3">
    <source>
        <dbReference type="Pfam" id="PF23086"/>
    </source>
</evidence>
<reference evidence="4" key="1">
    <citation type="submission" date="2019-04" db="EMBL/GenBank/DDBJ databases">
        <title>Genome assembly of Zosterops borbonicus 15179.</title>
        <authorList>
            <person name="Leroy T."/>
            <person name="Anselmetti Y."/>
            <person name="Tilak M.-K."/>
            <person name="Nabholz B."/>
        </authorList>
    </citation>
    <scope>NUCLEOTIDE SEQUENCE</scope>
    <source>
        <strain evidence="4">HGM_15179</strain>
        <tissue evidence="4">Muscle</tissue>
    </source>
</reference>
<feature type="compositionally biased region" description="Basic and acidic residues" evidence="1">
    <location>
        <begin position="362"/>
        <end position="379"/>
    </location>
</feature>
<feature type="compositionally biased region" description="Basic and acidic residues" evidence="1">
    <location>
        <begin position="449"/>
        <end position="463"/>
    </location>
</feature>
<gene>
    <name evidence="4" type="ORF">HGM15179_007201</name>
</gene>
<evidence type="ECO:0000313" key="4">
    <source>
        <dbReference type="EMBL" id="TRZ19920.1"/>
    </source>
</evidence>